<sequence length="276" mass="30824">MATSPYTDLFGLLDITGEDAVECAHLLDTPPDEPVLRAITAMQDRLGNFPLDPVTADGPVQDEAGVERIWIEALLRFAPNVHAYHQNLGINKAVSAASLADVGLQLRINRRVHGHFGLDTWAWLTLHMAGNLFRLGRLQFHLVPDGSQTPEWVLGVHIPEDGGLSPELVDASFAEARSFFPRFFPDKPARNATCDSWMLDPYLAERLPKSNIASFARRFTLDRCTDAPTDAVYFTFRQRGLHDLNRLPRETSLQRVVLERIDDGGTWQLGHGHLAL</sequence>
<evidence type="ECO:0000259" key="2">
    <source>
        <dbReference type="Pfam" id="PF18164"/>
    </source>
</evidence>
<evidence type="ECO:0000313" key="4">
    <source>
        <dbReference type="Proteomes" id="UP000317715"/>
    </source>
</evidence>
<reference evidence="3 4" key="1">
    <citation type="submission" date="2019-06" db="EMBL/GenBank/DDBJ databases">
        <title>Whole genome shotgun sequence of Paenarthrobacter aurescens NBRC 12136.</title>
        <authorList>
            <person name="Hosoyama A."/>
            <person name="Uohara A."/>
            <person name="Ohji S."/>
            <person name="Ichikawa N."/>
        </authorList>
    </citation>
    <scope>NUCLEOTIDE SEQUENCE [LARGE SCALE GENOMIC DNA]</scope>
    <source>
        <strain evidence="3 4">NBRC 12136</strain>
    </source>
</reference>
<dbReference type="EMBL" id="BJMD01000020">
    <property type="protein sequence ID" value="GEB20356.1"/>
    <property type="molecule type" value="Genomic_DNA"/>
</dbReference>
<feature type="domain" description="GNAT-like C-terminal" evidence="2">
    <location>
        <begin position="132"/>
        <end position="274"/>
    </location>
</feature>
<dbReference type="Proteomes" id="UP000317715">
    <property type="component" value="Unassembled WGS sequence"/>
</dbReference>
<evidence type="ECO:0008006" key="5">
    <source>
        <dbReference type="Google" id="ProtNLM"/>
    </source>
</evidence>
<name>A0A4Y3NME9_PAEAU</name>
<dbReference type="GeneID" id="97301261"/>
<dbReference type="Pfam" id="PF18164">
    <property type="entry name" value="GNAT_C"/>
    <property type="match status" value="1"/>
</dbReference>
<gene>
    <name evidence="3" type="ORF">AAU01_31110</name>
</gene>
<dbReference type="RefSeq" id="WP_141285050.1">
    <property type="nucleotide sequence ID" value="NZ_BAAAWK010000001.1"/>
</dbReference>
<accession>A0A4Y3NME9</accession>
<organism evidence="3 4">
    <name type="scientific">Paenarthrobacter aurescens</name>
    <name type="common">Arthrobacter aurescens</name>
    <dbReference type="NCBI Taxonomy" id="43663"/>
    <lineage>
        <taxon>Bacteria</taxon>
        <taxon>Bacillati</taxon>
        <taxon>Actinomycetota</taxon>
        <taxon>Actinomycetes</taxon>
        <taxon>Micrococcales</taxon>
        <taxon>Micrococcaceae</taxon>
        <taxon>Paenarthrobacter</taxon>
    </lineage>
</organism>
<feature type="domain" description="N-acyltransferase N-terminal" evidence="1">
    <location>
        <begin position="8"/>
        <end position="130"/>
    </location>
</feature>
<dbReference type="OrthoDB" id="3229305at2"/>
<keyword evidence="4" id="KW-1185">Reference proteome</keyword>
<evidence type="ECO:0000313" key="3">
    <source>
        <dbReference type="EMBL" id="GEB20356.1"/>
    </source>
</evidence>
<dbReference type="Pfam" id="PF18082">
    <property type="entry name" value="NAT_N"/>
    <property type="match status" value="1"/>
</dbReference>
<dbReference type="Gene3D" id="3.40.630.120">
    <property type="match status" value="1"/>
</dbReference>
<dbReference type="AlphaFoldDB" id="A0A4Y3NME9"/>
<dbReference type="InterPro" id="IPR041273">
    <property type="entry name" value="NAT_N"/>
</dbReference>
<dbReference type="InterPro" id="IPR041644">
    <property type="entry name" value="GNAT_C"/>
</dbReference>
<comment type="caution">
    <text evidence="3">The sequence shown here is derived from an EMBL/GenBank/DDBJ whole genome shotgun (WGS) entry which is preliminary data.</text>
</comment>
<protein>
    <recommendedName>
        <fullName evidence="5">DUF5596 domain-containing protein</fullName>
    </recommendedName>
</protein>
<proteinExistence type="predicted"/>
<evidence type="ECO:0000259" key="1">
    <source>
        <dbReference type="Pfam" id="PF18082"/>
    </source>
</evidence>